<dbReference type="InterPro" id="IPR046784">
    <property type="entry name" value="Eap1"/>
</dbReference>
<sequence length="226" mass="25506">MAPPAYKQRDEVPRISDGTRSPPSNAQHHHHLFCAYSAREEINKMVTIRAGERQKSAYSMRPVRKSEDQIMEHIRLAQETSSPSAPIYWHSVSGRTPSVTLRQKRAAPGRPHLQAYPQCHPGCARGITAWTQRNSNDPIELYAQMADLMGGRGFREDDRDGRNNFRCRGEGGEDSDGWSIVKPRKSFGHEGAERFSGRMGDRPDRFGRETPSWQPVTPGMNRVGNP</sequence>
<dbReference type="Proteomes" id="UP001295740">
    <property type="component" value="Unassembled WGS sequence"/>
</dbReference>
<evidence type="ECO:0000256" key="1">
    <source>
        <dbReference type="SAM" id="MobiDB-lite"/>
    </source>
</evidence>
<proteinExistence type="predicted"/>
<name>A0AAI8VFP1_9PEZI</name>
<feature type="compositionally biased region" description="Basic and acidic residues" evidence="1">
    <location>
        <begin position="187"/>
        <end position="208"/>
    </location>
</feature>
<dbReference type="EMBL" id="CAUWAG010000006">
    <property type="protein sequence ID" value="CAJ2503785.1"/>
    <property type="molecule type" value="Genomic_DNA"/>
</dbReference>
<reference evidence="2" key="1">
    <citation type="submission" date="2023-10" db="EMBL/GenBank/DDBJ databases">
        <authorList>
            <person name="Hackl T."/>
        </authorList>
    </citation>
    <scope>NUCLEOTIDE SEQUENCE</scope>
</reference>
<dbReference type="Pfam" id="PF20566">
    <property type="entry name" value="Eap1"/>
    <property type="match status" value="1"/>
</dbReference>
<evidence type="ECO:0000313" key="3">
    <source>
        <dbReference type="Proteomes" id="UP001295740"/>
    </source>
</evidence>
<protein>
    <submittedName>
        <fullName evidence="2">Uu.00g111790.m01.CDS01</fullName>
    </submittedName>
</protein>
<keyword evidence="3" id="KW-1185">Reference proteome</keyword>
<dbReference type="AlphaFoldDB" id="A0AAI8VFP1"/>
<organism evidence="2 3">
    <name type="scientific">Anthostomella pinea</name>
    <dbReference type="NCBI Taxonomy" id="933095"/>
    <lineage>
        <taxon>Eukaryota</taxon>
        <taxon>Fungi</taxon>
        <taxon>Dikarya</taxon>
        <taxon>Ascomycota</taxon>
        <taxon>Pezizomycotina</taxon>
        <taxon>Sordariomycetes</taxon>
        <taxon>Xylariomycetidae</taxon>
        <taxon>Xylariales</taxon>
        <taxon>Xylariaceae</taxon>
        <taxon>Anthostomella</taxon>
    </lineage>
</organism>
<comment type="caution">
    <text evidence="2">The sequence shown here is derived from an EMBL/GenBank/DDBJ whole genome shotgun (WGS) entry which is preliminary data.</text>
</comment>
<gene>
    <name evidence="2" type="ORF">KHLLAP_LOCUS4253</name>
</gene>
<accession>A0AAI8VFP1</accession>
<feature type="region of interest" description="Disordered" evidence="1">
    <location>
        <begin position="1"/>
        <end position="28"/>
    </location>
</feature>
<feature type="region of interest" description="Disordered" evidence="1">
    <location>
        <begin position="168"/>
        <end position="226"/>
    </location>
</feature>
<evidence type="ECO:0000313" key="2">
    <source>
        <dbReference type="EMBL" id="CAJ2503785.1"/>
    </source>
</evidence>